<dbReference type="RefSeq" id="WP_116303804.1">
    <property type="nucleotide sequence ID" value="NZ_NFZW01000028.1"/>
</dbReference>
<feature type="compositionally biased region" description="Basic and acidic residues" evidence="1">
    <location>
        <begin position="204"/>
        <end position="232"/>
    </location>
</feature>
<sequence length="244" mass="27202">MKGIWLAPLSALVLGFAMTATQAEENDEQRAEVDAPDGYLVITEEMWLPVLAQPSLTLERARESFVRRDYDEAADDIAAAAAFLRIEAERVGRPAEEELGQVADRLEDLAERVRDEDVHDLNELGSLAAETNHALAERYHELAEAAEDEGESRHAGYYLRAAAHHLEHAFAWTGHEIDEGSRDAIDAVKDGADDVARGAEWTGDEARDLFSRMGDEVDQARDDIAQYAREREAQDEERAEAEQD</sequence>
<evidence type="ECO:0000256" key="2">
    <source>
        <dbReference type="SAM" id="SignalP"/>
    </source>
</evidence>
<evidence type="ECO:0008006" key="5">
    <source>
        <dbReference type="Google" id="ProtNLM"/>
    </source>
</evidence>
<dbReference type="Proteomes" id="UP000256763">
    <property type="component" value="Unassembled WGS sequence"/>
</dbReference>
<proteinExistence type="predicted"/>
<gene>
    <name evidence="3" type="ORF">CAL65_19485</name>
</gene>
<protein>
    <recommendedName>
        <fullName evidence="5">DUF5667 domain-containing protein</fullName>
    </recommendedName>
</protein>
<dbReference type="EMBL" id="NFZW01000028">
    <property type="protein sequence ID" value="RFA32545.1"/>
    <property type="molecule type" value="Genomic_DNA"/>
</dbReference>
<feature type="signal peptide" evidence="2">
    <location>
        <begin position="1"/>
        <end position="23"/>
    </location>
</feature>
<organism evidence="3 4">
    <name type="scientific">Alkalilimnicola ehrlichii</name>
    <dbReference type="NCBI Taxonomy" id="351052"/>
    <lineage>
        <taxon>Bacteria</taxon>
        <taxon>Pseudomonadati</taxon>
        <taxon>Pseudomonadota</taxon>
        <taxon>Gammaproteobacteria</taxon>
        <taxon>Chromatiales</taxon>
        <taxon>Ectothiorhodospiraceae</taxon>
        <taxon>Alkalilimnicola</taxon>
    </lineage>
</organism>
<dbReference type="AlphaFoldDB" id="A0A3E0WKT6"/>
<accession>A0A3E0WKT6</accession>
<comment type="caution">
    <text evidence="3">The sequence shown here is derived from an EMBL/GenBank/DDBJ whole genome shotgun (WGS) entry which is preliminary data.</text>
</comment>
<keyword evidence="2" id="KW-0732">Signal</keyword>
<name>A0A3E0WKT6_9GAMM</name>
<evidence type="ECO:0000313" key="3">
    <source>
        <dbReference type="EMBL" id="RFA32545.1"/>
    </source>
</evidence>
<feature type="region of interest" description="Disordered" evidence="1">
    <location>
        <begin position="203"/>
        <end position="244"/>
    </location>
</feature>
<feature type="compositionally biased region" description="Acidic residues" evidence="1">
    <location>
        <begin position="233"/>
        <end position="244"/>
    </location>
</feature>
<reference evidence="4" key="1">
    <citation type="submission" date="2017-05" db="EMBL/GenBank/DDBJ databases">
        <authorList>
            <person name="Sharma S."/>
            <person name="Sidhu C."/>
            <person name="Pinnaka A.K."/>
        </authorList>
    </citation>
    <scope>NUCLEOTIDE SEQUENCE [LARGE SCALE GENOMIC DNA]</scope>
    <source>
        <strain evidence="4">AK93</strain>
    </source>
</reference>
<keyword evidence="4" id="KW-1185">Reference proteome</keyword>
<feature type="chain" id="PRO_5017750659" description="DUF5667 domain-containing protein" evidence="2">
    <location>
        <begin position="24"/>
        <end position="244"/>
    </location>
</feature>
<evidence type="ECO:0000256" key="1">
    <source>
        <dbReference type="SAM" id="MobiDB-lite"/>
    </source>
</evidence>
<evidence type="ECO:0000313" key="4">
    <source>
        <dbReference type="Proteomes" id="UP000256763"/>
    </source>
</evidence>